<name>A0A1W2DFK4_9SPHI</name>
<organism evidence="1 2">
    <name type="scientific">Pedobacter nyackensis</name>
    <dbReference type="NCBI Taxonomy" id="475255"/>
    <lineage>
        <taxon>Bacteria</taxon>
        <taxon>Pseudomonadati</taxon>
        <taxon>Bacteroidota</taxon>
        <taxon>Sphingobacteriia</taxon>
        <taxon>Sphingobacteriales</taxon>
        <taxon>Sphingobacteriaceae</taxon>
        <taxon>Pedobacter</taxon>
    </lineage>
</organism>
<dbReference type="PROSITE" id="PS51257">
    <property type="entry name" value="PROKAR_LIPOPROTEIN"/>
    <property type="match status" value="1"/>
</dbReference>
<dbReference type="RefSeq" id="WP_084289847.1">
    <property type="nucleotide sequence ID" value="NZ_FWYB01000006.1"/>
</dbReference>
<gene>
    <name evidence="1" type="ORF">SAMN04488101_106250</name>
</gene>
<reference evidence="1 2" key="1">
    <citation type="submission" date="2017-04" db="EMBL/GenBank/DDBJ databases">
        <authorList>
            <person name="Afonso C.L."/>
            <person name="Miller P.J."/>
            <person name="Scott M.A."/>
            <person name="Spackman E."/>
            <person name="Goraichik I."/>
            <person name="Dimitrov K.M."/>
            <person name="Suarez D.L."/>
            <person name="Swayne D.E."/>
        </authorList>
    </citation>
    <scope>NUCLEOTIDE SEQUENCE [LARGE SCALE GENOMIC DNA]</scope>
    <source>
        <strain evidence="1 2">DSM 19625</strain>
    </source>
</reference>
<dbReference type="STRING" id="475255.SAMN04488101_106250"/>
<sequence length="190" mass="20661">MKNSRLNIALLSLIFAFTSCKKISESIQQDIIVNDTTSFEIPVLSNINSPATIAGIPSHLNLEEQLRNTPNNFTIEHITAVKMKSLALLLDSIKIDLKNIIDTNNNFGNLETIRFRIATGGNVSNIANASVTSSSISGSLSLTPDILPDTLKSFIIQPSRTYNIVVKAKTATATPMKVKARAVYTITLSK</sequence>
<proteinExistence type="predicted"/>
<dbReference type="Proteomes" id="UP000192678">
    <property type="component" value="Unassembled WGS sequence"/>
</dbReference>
<evidence type="ECO:0000313" key="2">
    <source>
        <dbReference type="Proteomes" id="UP000192678"/>
    </source>
</evidence>
<dbReference type="OrthoDB" id="771471at2"/>
<evidence type="ECO:0000313" key="1">
    <source>
        <dbReference type="EMBL" id="SMC95718.1"/>
    </source>
</evidence>
<dbReference type="AlphaFoldDB" id="A0A1W2DFK4"/>
<dbReference type="EMBL" id="FWYB01000006">
    <property type="protein sequence ID" value="SMC95718.1"/>
    <property type="molecule type" value="Genomic_DNA"/>
</dbReference>
<keyword evidence="2" id="KW-1185">Reference proteome</keyword>
<accession>A0A1W2DFK4</accession>
<protein>
    <submittedName>
        <fullName evidence="1">Uncharacterized protein</fullName>
    </submittedName>
</protein>